<gene>
    <name evidence="5 8" type="primary">truB</name>
    <name evidence="8" type="ORF">OHJ16_07515</name>
</gene>
<dbReference type="Proteomes" id="UP001072034">
    <property type="component" value="Unassembled WGS sequence"/>
</dbReference>
<feature type="active site" description="Nucleophile" evidence="5">
    <location>
        <position position="53"/>
    </location>
</feature>
<organism evidence="8 9">
    <name type="scientific">Actinomyces israelii</name>
    <dbReference type="NCBI Taxonomy" id="1659"/>
    <lineage>
        <taxon>Bacteria</taxon>
        <taxon>Bacillati</taxon>
        <taxon>Actinomycetota</taxon>
        <taxon>Actinomycetes</taxon>
        <taxon>Actinomycetales</taxon>
        <taxon>Actinomycetaceae</taxon>
        <taxon>Actinomyces</taxon>
    </lineage>
</organism>
<dbReference type="InterPro" id="IPR020103">
    <property type="entry name" value="PsdUridine_synth_cat_dom_sf"/>
</dbReference>
<dbReference type="InterPro" id="IPR032819">
    <property type="entry name" value="TruB_C"/>
</dbReference>
<reference evidence="8" key="1">
    <citation type="submission" date="2022-10" db="EMBL/GenBank/DDBJ databases">
        <title>Genome sequence of Actinomyces israelii ATCC 10048.</title>
        <authorList>
            <person name="Watt R.M."/>
            <person name="Tong W.M."/>
        </authorList>
    </citation>
    <scope>NUCLEOTIDE SEQUENCE</scope>
    <source>
        <strain evidence="8">ATCC 10048</strain>
    </source>
</reference>
<sequence length="361" mass="36909">MRPPRPDAPRGAVTARDGILLVDKPAGPTSHDVVALTRRLAATRKVGHAGTLDPMATGLLVLGVGRATRLLTHLVGADKTYEATVRLGQDTLTEDAEGEVTAARGCPAPDSWPGGRAAFARSLEDALRALTGEIMQVPSAVSAIRVDGVRSYRRVRGGEDVALPARSVTIRSLTLTGAPAGACADDGTRVVDLPLRVSCSSGTYVRALARDLGAVLGTGAHLTALRRTRVGPFRVEQARGPDALAAEVTADSCRPQPVGLTTLSLSSVARRCFPAVELDEAESVALGHGQTLPAGVLDRAVHAPRPSGDGAEPRADAAGGSGGHGAVTAGFAPGGDVVALLAREGGRARPVLVLAPARGPR</sequence>
<keyword evidence="9" id="KW-1185">Reference proteome</keyword>
<evidence type="ECO:0000256" key="1">
    <source>
        <dbReference type="ARBA" id="ARBA00000385"/>
    </source>
</evidence>
<evidence type="ECO:0000256" key="3">
    <source>
        <dbReference type="ARBA" id="ARBA00022694"/>
    </source>
</evidence>
<dbReference type="Gene3D" id="3.30.2350.10">
    <property type="entry name" value="Pseudouridine synthase"/>
    <property type="match status" value="1"/>
</dbReference>
<evidence type="ECO:0000256" key="5">
    <source>
        <dbReference type="HAMAP-Rule" id="MF_01080"/>
    </source>
</evidence>
<dbReference type="Pfam" id="PF16198">
    <property type="entry name" value="TruB_C_2"/>
    <property type="match status" value="1"/>
</dbReference>
<dbReference type="SUPFAM" id="SSF55120">
    <property type="entry name" value="Pseudouridine synthase"/>
    <property type="match status" value="1"/>
</dbReference>
<dbReference type="GO" id="GO:0160148">
    <property type="term" value="F:tRNA pseudouridine(55) synthase activity"/>
    <property type="evidence" value="ECO:0007669"/>
    <property type="project" value="UniProtKB-EC"/>
</dbReference>
<evidence type="ECO:0000313" key="8">
    <source>
        <dbReference type="EMBL" id="MCZ0857891.1"/>
    </source>
</evidence>
<dbReference type="NCBIfam" id="TIGR00431">
    <property type="entry name" value="TruB"/>
    <property type="match status" value="1"/>
</dbReference>
<name>A0ABT4I834_9ACTO</name>
<dbReference type="InterPro" id="IPR036974">
    <property type="entry name" value="PUA_sf"/>
</dbReference>
<comment type="function">
    <text evidence="5">Responsible for synthesis of pseudouridine from uracil-55 in the psi GC loop of transfer RNAs.</text>
</comment>
<comment type="similarity">
    <text evidence="2 5">Belongs to the pseudouridine synthase TruB family. Type 1 subfamily.</text>
</comment>
<evidence type="ECO:0000313" key="9">
    <source>
        <dbReference type="Proteomes" id="UP001072034"/>
    </source>
</evidence>
<dbReference type="HAMAP" id="MF_01080">
    <property type="entry name" value="TruB_bact"/>
    <property type="match status" value="1"/>
</dbReference>
<evidence type="ECO:0000256" key="2">
    <source>
        <dbReference type="ARBA" id="ARBA00005642"/>
    </source>
</evidence>
<accession>A0ABT4I834</accession>
<dbReference type="Pfam" id="PF01509">
    <property type="entry name" value="TruB_N"/>
    <property type="match status" value="1"/>
</dbReference>
<dbReference type="PANTHER" id="PTHR13767">
    <property type="entry name" value="TRNA-PSEUDOURIDINE SYNTHASE"/>
    <property type="match status" value="1"/>
</dbReference>
<comment type="caution">
    <text evidence="8">The sequence shown here is derived from an EMBL/GenBank/DDBJ whole genome shotgun (WGS) entry which is preliminary data.</text>
</comment>
<dbReference type="InterPro" id="IPR012960">
    <property type="entry name" value="Dyskerin-like"/>
</dbReference>
<feature type="region of interest" description="Disordered" evidence="6">
    <location>
        <begin position="300"/>
        <end position="328"/>
    </location>
</feature>
<dbReference type="RefSeq" id="WP_043560758.1">
    <property type="nucleotide sequence ID" value="NZ_CAJPNG010000232.1"/>
</dbReference>
<keyword evidence="4 5" id="KW-0413">Isomerase</keyword>
<feature type="domain" description="Dyskerin-like" evidence="7">
    <location>
        <begin position="1"/>
        <end position="34"/>
    </location>
</feature>
<dbReference type="CDD" id="cd02573">
    <property type="entry name" value="PseudoU_synth_EcTruB"/>
    <property type="match status" value="1"/>
</dbReference>
<proteinExistence type="inferred from homology"/>
<comment type="catalytic activity">
    <reaction evidence="1 5">
        <text>uridine(55) in tRNA = pseudouridine(55) in tRNA</text>
        <dbReference type="Rhea" id="RHEA:42532"/>
        <dbReference type="Rhea" id="RHEA-COMP:10101"/>
        <dbReference type="Rhea" id="RHEA-COMP:10102"/>
        <dbReference type="ChEBI" id="CHEBI:65314"/>
        <dbReference type="ChEBI" id="CHEBI:65315"/>
        <dbReference type="EC" id="5.4.99.25"/>
    </reaction>
</comment>
<evidence type="ECO:0000256" key="6">
    <source>
        <dbReference type="SAM" id="MobiDB-lite"/>
    </source>
</evidence>
<evidence type="ECO:0000256" key="4">
    <source>
        <dbReference type="ARBA" id="ARBA00023235"/>
    </source>
</evidence>
<dbReference type="InterPro" id="IPR014780">
    <property type="entry name" value="tRNA_psdUridine_synth_TruB"/>
</dbReference>
<keyword evidence="3 5" id="KW-0819">tRNA processing</keyword>
<evidence type="ECO:0000259" key="7">
    <source>
        <dbReference type="SMART" id="SM01136"/>
    </source>
</evidence>
<dbReference type="EC" id="5.4.99.25" evidence="5"/>
<protein>
    <recommendedName>
        <fullName evidence="5">tRNA pseudouridine synthase B</fullName>
        <ecNumber evidence="5">5.4.99.25</ecNumber>
    </recommendedName>
    <alternativeName>
        <fullName evidence="5">tRNA pseudouridine(55) synthase</fullName>
        <shortName evidence="5">Psi55 synthase</shortName>
    </alternativeName>
    <alternativeName>
        <fullName evidence="5">tRNA pseudouridylate synthase</fullName>
    </alternativeName>
    <alternativeName>
        <fullName evidence="5">tRNA-uridine isomerase</fullName>
    </alternativeName>
</protein>
<dbReference type="PANTHER" id="PTHR13767:SF2">
    <property type="entry name" value="PSEUDOURIDYLATE SYNTHASE TRUB1"/>
    <property type="match status" value="1"/>
</dbReference>
<dbReference type="InterPro" id="IPR002501">
    <property type="entry name" value="PsdUridine_synth_N"/>
</dbReference>
<dbReference type="EMBL" id="JAPTMY010000013">
    <property type="protein sequence ID" value="MCZ0857891.1"/>
    <property type="molecule type" value="Genomic_DNA"/>
</dbReference>
<dbReference type="SMART" id="SM01136">
    <property type="entry name" value="DKCLD"/>
    <property type="match status" value="1"/>
</dbReference>
<dbReference type="Gene3D" id="2.30.130.10">
    <property type="entry name" value="PUA domain"/>
    <property type="match status" value="1"/>
</dbReference>